<dbReference type="Pfam" id="PF13361">
    <property type="entry name" value="UvrD_C"/>
    <property type="match status" value="1"/>
</dbReference>
<dbReference type="Gene3D" id="3.40.50.300">
    <property type="entry name" value="P-loop containing nucleotide triphosphate hydrolases"/>
    <property type="match status" value="2"/>
</dbReference>
<dbReference type="PANTHER" id="PTHR11070">
    <property type="entry name" value="UVRD / RECB / PCRA DNA HELICASE FAMILY MEMBER"/>
    <property type="match status" value="1"/>
</dbReference>
<keyword evidence="11" id="KW-0540">Nuclease</keyword>
<keyword evidence="3 9" id="KW-0347">Helicase</keyword>
<dbReference type="InterPro" id="IPR027417">
    <property type="entry name" value="P-loop_NTPase"/>
</dbReference>
<evidence type="ECO:0000259" key="10">
    <source>
        <dbReference type="PROSITE" id="PS51198"/>
    </source>
</evidence>
<evidence type="ECO:0000313" key="11">
    <source>
        <dbReference type="EMBL" id="GAA3694496.1"/>
    </source>
</evidence>
<evidence type="ECO:0000256" key="4">
    <source>
        <dbReference type="ARBA" id="ARBA00022840"/>
    </source>
</evidence>
<dbReference type="PANTHER" id="PTHR11070:SF45">
    <property type="entry name" value="DNA 3'-5' HELICASE"/>
    <property type="match status" value="1"/>
</dbReference>
<organism evidence="11 12">
    <name type="scientific">Terrabacter ginsenosidimutans</name>
    <dbReference type="NCBI Taxonomy" id="490575"/>
    <lineage>
        <taxon>Bacteria</taxon>
        <taxon>Bacillati</taxon>
        <taxon>Actinomycetota</taxon>
        <taxon>Actinomycetes</taxon>
        <taxon>Micrococcales</taxon>
        <taxon>Intrasporangiaceae</taxon>
        <taxon>Terrabacter</taxon>
    </lineage>
</organism>
<dbReference type="Pfam" id="PF00580">
    <property type="entry name" value="UvrD-helicase"/>
    <property type="match status" value="1"/>
</dbReference>
<name>A0ABP7CTK9_9MICO</name>
<keyword evidence="4 9" id="KW-0067">ATP-binding</keyword>
<protein>
    <recommendedName>
        <fullName evidence="7">DNA 3'-5' helicase</fullName>
        <ecNumber evidence="7">5.6.2.4</ecNumber>
    </recommendedName>
</protein>
<dbReference type="InterPro" id="IPR014016">
    <property type="entry name" value="UvrD-like_ATP-bd"/>
</dbReference>
<gene>
    <name evidence="11" type="ORF">GCM10022399_08840</name>
</gene>
<accession>A0ABP7CTK9</accession>
<dbReference type="InterPro" id="IPR014017">
    <property type="entry name" value="DNA_helicase_UvrD-like_C"/>
</dbReference>
<evidence type="ECO:0000256" key="5">
    <source>
        <dbReference type="ARBA" id="ARBA00023235"/>
    </source>
</evidence>
<evidence type="ECO:0000256" key="9">
    <source>
        <dbReference type="PROSITE-ProRule" id="PRU00560"/>
    </source>
</evidence>
<evidence type="ECO:0000256" key="1">
    <source>
        <dbReference type="ARBA" id="ARBA00022741"/>
    </source>
</evidence>
<dbReference type="SUPFAM" id="SSF52540">
    <property type="entry name" value="P-loop containing nucleoside triphosphate hydrolases"/>
    <property type="match status" value="1"/>
</dbReference>
<dbReference type="RefSeq" id="WP_344942063.1">
    <property type="nucleotide sequence ID" value="NZ_BAABDC010000001.1"/>
</dbReference>
<sequence length="733" mass="79703">MSVIIAKSANKLEPALRAKAFAFLEKLGENDALPGLHIEPIVNSADSRVRTGRVDQGYRAVLFQLTTPTRTDYVLHGIWPHDDAIAVAKKVRLTLNPISGVPEIIESREQLAPVAPPVVAPTAPAPSADVKPLLLGYGYSLADLTDDLGLDSRFSERVLTAADEDSLLAIADTAPAEWQGLAVLDLAAGVSVSDIKEKLGLAAPAAEDTESDEAIVESLRKPAGQLTFAWIESNEELERVINEGDFGAWRVFLHPEQRRFVDKDYKGPARVTGGAGTGKTVVVLHRARALVRREPTPRVLVTTYTRNLADMLKRDLLRLDPEVPLVTTVGKSGVYVNGIDAFAGQVVRDAQAAIAKAAEEVLGVATLEVLERTPHAAWDDAIGIAGQNLPENLRSRAFFEDEYAAVVLPNEITSLTQYLRVRRPGRGVALDRGKRTAVWDVVAAYRASGRAHGRVDFAEVAALAAKHLQLEAEAGRGRTFDHVLIDEAQDLSPSHWKLLRACVEAGANDLFISEDAHQRIYGHRITLSHYGINVVGRARRLTLNYRTTAQNLRWAMSVLDGADYSDLAGEEEDHTGYRSARSGPPVQMVECSSQNAELDETAKAVRSWLDAGDAGETLAVLVKDRYQQERVVSGLAERGVKAQSVDKAGTKPGMPVVMTMHRSKGTEFGKVVLFGVRDGSIPAAMRELEYDESAKAEGHLRERSLLYVAATRARDLLLVTWSGKPSPLVKVSP</sequence>
<dbReference type="InterPro" id="IPR000212">
    <property type="entry name" value="DNA_helicase_UvrD/REP"/>
</dbReference>
<keyword evidence="1 9" id="KW-0547">Nucleotide-binding</keyword>
<keyword evidence="2 9" id="KW-0378">Hydrolase</keyword>
<dbReference type="EMBL" id="BAABDC010000001">
    <property type="protein sequence ID" value="GAA3694496.1"/>
    <property type="molecule type" value="Genomic_DNA"/>
</dbReference>
<feature type="binding site" evidence="9">
    <location>
        <begin position="273"/>
        <end position="280"/>
    </location>
    <ligand>
        <name>ATP</name>
        <dbReference type="ChEBI" id="CHEBI:30616"/>
    </ligand>
</feature>
<feature type="domain" description="UvrD-like helicase ATP-binding" evidence="10">
    <location>
        <begin position="252"/>
        <end position="555"/>
    </location>
</feature>
<reference evidence="12" key="1">
    <citation type="journal article" date="2019" name="Int. J. Syst. Evol. Microbiol.">
        <title>The Global Catalogue of Microorganisms (GCM) 10K type strain sequencing project: providing services to taxonomists for standard genome sequencing and annotation.</title>
        <authorList>
            <consortium name="The Broad Institute Genomics Platform"/>
            <consortium name="The Broad Institute Genome Sequencing Center for Infectious Disease"/>
            <person name="Wu L."/>
            <person name="Ma J."/>
        </authorList>
    </citation>
    <scope>NUCLEOTIDE SEQUENCE [LARGE SCALE GENOMIC DNA]</scope>
    <source>
        <strain evidence="12">JCM 17125</strain>
    </source>
</reference>
<keyword evidence="12" id="KW-1185">Reference proteome</keyword>
<comment type="catalytic activity">
    <reaction evidence="6">
        <text>Couples ATP hydrolysis with the unwinding of duplex DNA by translocating in the 3'-5' direction.</text>
        <dbReference type="EC" id="5.6.2.4"/>
    </reaction>
</comment>
<comment type="catalytic activity">
    <reaction evidence="8">
        <text>ATP + H2O = ADP + phosphate + H(+)</text>
        <dbReference type="Rhea" id="RHEA:13065"/>
        <dbReference type="ChEBI" id="CHEBI:15377"/>
        <dbReference type="ChEBI" id="CHEBI:15378"/>
        <dbReference type="ChEBI" id="CHEBI:30616"/>
        <dbReference type="ChEBI" id="CHEBI:43474"/>
        <dbReference type="ChEBI" id="CHEBI:456216"/>
        <dbReference type="EC" id="5.6.2.4"/>
    </reaction>
</comment>
<evidence type="ECO:0000256" key="2">
    <source>
        <dbReference type="ARBA" id="ARBA00022801"/>
    </source>
</evidence>
<evidence type="ECO:0000256" key="6">
    <source>
        <dbReference type="ARBA" id="ARBA00034617"/>
    </source>
</evidence>
<dbReference type="GO" id="GO:0004527">
    <property type="term" value="F:exonuclease activity"/>
    <property type="evidence" value="ECO:0007669"/>
    <property type="project" value="UniProtKB-KW"/>
</dbReference>
<evidence type="ECO:0000256" key="7">
    <source>
        <dbReference type="ARBA" id="ARBA00034808"/>
    </source>
</evidence>
<evidence type="ECO:0000256" key="8">
    <source>
        <dbReference type="ARBA" id="ARBA00048988"/>
    </source>
</evidence>
<dbReference type="PROSITE" id="PS51198">
    <property type="entry name" value="UVRD_HELICASE_ATP_BIND"/>
    <property type="match status" value="1"/>
</dbReference>
<comment type="caution">
    <text evidence="11">The sequence shown here is derived from an EMBL/GenBank/DDBJ whole genome shotgun (WGS) entry which is preliminary data.</text>
</comment>
<keyword evidence="11" id="KW-0269">Exonuclease</keyword>
<evidence type="ECO:0000256" key="3">
    <source>
        <dbReference type="ARBA" id="ARBA00022806"/>
    </source>
</evidence>
<keyword evidence="5" id="KW-0413">Isomerase</keyword>
<evidence type="ECO:0000313" key="12">
    <source>
        <dbReference type="Proteomes" id="UP001501468"/>
    </source>
</evidence>
<dbReference type="Proteomes" id="UP001501468">
    <property type="component" value="Unassembled WGS sequence"/>
</dbReference>
<proteinExistence type="predicted"/>
<dbReference type="EC" id="5.6.2.4" evidence="7"/>